<sequence length="271" mass="30982">MKITFANFRKDPFFFFKYFTAQMLIMMVLGFLCKDLVSSELSLNLNHLLVLPLAVVFGLQLPVALHNAVHFNIKPRMLNEIVGEICGFFVLFGMAPFRISHVLHHANADDHELDPHPPMGKNFLYFLATTQLNTVRVISNQYFSIHGRSAKTYSIMGTQMAAYYVGLALRAFIWWKVLGPTYFVAFYLPAYLTNLVVFAHINWATHKTMEDGSVEIVNLNHNLYYKTVNFLGAGAYYHLNHHLKPNLYDPSKYEAPVAKKPKLCLVEEISA</sequence>
<organism evidence="3 4">
    <name type="scientific">Peredibacter starrii</name>
    <dbReference type="NCBI Taxonomy" id="28202"/>
    <lineage>
        <taxon>Bacteria</taxon>
        <taxon>Pseudomonadati</taxon>
        <taxon>Bdellovibrionota</taxon>
        <taxon>Bacteriovoracia</taxon>
        <taxon>Bacteriovoracales</taxon>
        <taxon>Bacteriovoracaceae</taxon>
        <taxon>Peredibacter</taxon>
    </lineage>
</organism>
<feature type="transmembrane region" description="Helical" evidence="1">
    <location>
        <begin position="181"/>
        <end position="201"/>
    </location>
</feature>
<feature type="transmembrane region" description="Helical" evidence="1">
    <location>
        <begin position="123"/>
        <end position="143"/>
    </location>
</feature>
<dbReference type="AlphaFoldDB" id="A0AAX4HLV7"/>
<keyword evidence="1" id="KW-0472">Membrane</keyword>
<dbReference type="InterPro" id="IPR005804">
    <property type="entry name" value="FA_desaturase_dom"/>
</dbReference>
<keyword evidence="1" id="KW-0812">Transmembrane</keyword>
<name>A0AAX4HLV7_9BACT</name>
<dbReference type="GO" id="GO:0006629">
    <property type="term" value="P:lipid metabolic process"/>
    <property type="evidence" value="ECO:0007669"/>
    <property type="project" value="InterPro"/>
</dbReference>
<feature type="transmembrane region" description="Helical" evidence="1">
    <location>
        <begin position="81"/>
        <end position="103"/>
    </location>
</feature>
<evidence type="ECO:0000259" key="2">
    <source>
        <dbReference type="Pfam" id="PF00487"/>
    </source>
</evidence>
<dbReference type="RefSeq" id="WP_321392576.1">
    <property type="nucleotide sequence ID" value="NZ_CP139487.1"/>
</dbReference>
<feature type="transmembrane region" description="Helical" evidence="1">
    <location>
        <begin position="155"/>
        <end position="175"/>
    </location>
</feature>
<dbReference type="Proteomes" id="UP001324634">
    <property type="component" value="Chromosome"/>
</dbReference>
<dbReference type="EMBL" id="CP139487">
    <property type="protein sequence ID" value="WPU64211.1"/>
    <property type="molecule type" value="Genomic_DNA"/>
</dbReference>
<keyword evidence="4" id="KW-1185">Reference proteome</keyword>
<feature type="transmembrane region" description="Helical" evidence="1">
    <location>
        <begin position="12"/>
        <end position="32"/>
    </location>
</feature>
<accession>A0AAX4HLV7</accession>
<dbReference type="CDD" id="cd01060">
    <property type="entry name" value="Membrane-FADS-like"/>
    <property type="match status" value="1"/>
</dbReference>
<evidence type="ECO:0000313" key="3">
    <source>
        <dbReference type="EMBL" id="WPU64211.1"/>
    </source>
</evidence>
<protein>
    <submittedName>
        <fullName evidence="3">Fatty acid desaturase</fullName>
    </submittedName>
</protein>
<dbReference type="KEGG" id="psti:SOO65_16065"/>
<gene>
    <name evidence="3" type="ORF">SOO65_16065</name>
</gene>
<feature type="domain" description="Fatty acid desaturase" evidence="2">
    <location>
        <begin position="48"/>
        <end position="247"/>
    </location>
</feature>
<evidence type="ECO:0000256" key="1">
    <source>
        <dbReference type="SAM" id="Phobius"/>
    </source>
</evidence>
<keyword evidence="1" id="KW-1133">Transmembrane helix</keyword>
<reference evidence="3 4" key="1">
    <citation type="submission" date="2023-11" db="EMBL/GenBank/DDBJ databases">
        <title>Peredibacter starrii A3.12.</title>
        <authorList>
            <person name="Mitchell R.J."/>
        </authorList>
    </citation>
    <scope>NUCLEOTIDE SEQUENCE [LARGE SCALE GENOMIC DNA]</scope>
    <source>
        <strain evidence="3 4">A3.12</strain>
    </source>
</reference>
<feature type="transmembrane region" description="Helical" evidence="1">
    <location>
        <begin position="47"/>
        <end position="69"/>
    </location>
</feature>
<proteinExistence type="predicted"/>
<evidence type="ECO:0000313" key="4">
    <source>
        <dbReference type="Proteomes" id="UP001324634"/>
    </source>
</evidence>
<dbReference type="Pfam" id="PF00487">
    <property type="entry name" value="FA_desaturase"/>
    <property type="match status" value="1"/>
</dbReference>